<protein>
    <recommendedName>
        <fullName evidence="4">VIR protein</fullName>
    </recommendedName>
</protein>
<dbReference type="Pfam" id="PF05795">
    <property type="entry name" value="Plasmodium_Vir"/>
    <property type="match status" value="2"/>
</dbReference>
<dbReference type="InterPro" id="IPR008780">
    <property type="entry name" value="Plasmodium_Vir"/>
</dbReference>
<organism evidence="2 3">
    <name type="scientific">Plasmodium vivax Mauritania I</name>
    <dbReference type="NCBI Taxonomy" id="1035515"/>
    <lineage>
        <taxon>Eukaryota</taxon>
        <taxon>Sar</taxon>
        <taxon>Alveolata</taxon>
        <taxon>Apicomplexa</taxon>
        <taxon>Aconoidasida</taxon>
        <taxon>Haemosporida</taxon>
        <taxon>Plasmodiidae</taxon>
        <taxon>Plasmodium</taxon>
        <taxon>Plasmodium (Plasmodium)</taxon>
    </lineage>
</organism>
<proteinExistence type="predicted"/>
<dbReference type="OrthoDB" id="388934at2759"/>
<reference evidence="2 3" key="1">
    <citation type="submission" date="2011-08" db="EMBL/GenBank/DDBJ databases">
        <title>The Genome Sequence of Plasmodium vivax Mauritania I.</title>
        <authorList>
            <consortium name="The Broad Institute Genome Sequencing Platform"/>
            <consortium name="The Broad Institute Genome Sequencing Center for Infectious Disease"/>
            <person name="Neafsey D."/>
            <person name="Carlton J."/>
            <person name="Barnwell J."/>
            <person name="Collins W."/>
            <person name="Escalante A."/>
            <person name="Mullikin J."/>
            <person name="Saul A."/>
            <person name="Guigo R."/>
            <person name="Camara F."/>
            <person name="Young S.K."/>
            <person name="Zeng Q."/>
            <person name="Gargeya S."/>
            <person name="Fitzgerald M."/>
            <person name="Haas B."/>
            <person name="Abouelleil A."/>
            <person name="Alvarado L."/>
            <person name="Arachchi H.M."/>
            <person name="Berlin A."/>
            <person name="Brown A."/>
            <person name="Chapman S.B."/>
            <person name="Chen Z."/>
            <person name="Dunbar C."/>
            <person name="Freedman E."/>
            <person name="Gearin G."/>
            <person name="Gellesch M."/>
            <person name="Goldberg J."/>
            <person name="Griggs A."/>
            <person name="Gujja S."/>
            <person name="Heiman D."/>
            <person name="Howarth C."/>
            <person name="Larson L."/>
            <person name="Lui A."/>
            <person name="MacDonald P.J.P."/>
            <person name="Montmayeur A."/>
            <person name="Murphy C."/>
            <person name="Neiman D."/>
            <person name="Pearson M."/>
            <person name="Priest M."/>
            <person name="Roberts A."/>
            <person name="Saif S."/>
            <person name="Shea T."/>
            <person name="Shenoy N."/>
            <person name="Sisk P."/>
            <person name="Stolte C."/>
            <person name="Sykes S."/>
            <person name="Wortman J."/>
            <person name="Nusbaum C."/>
            <person name="Birren B."/>
        </authorList>
    </citation>
    <scope>NUCLEOTIDE SEQUENCE [LARGE SCALE GENOMIC DNA]</scope>
    <source>
        <strain evidence="2 3">Mauritania I</strain>
    </source>
</reference>
<feature type="compositionally biased region" description="Basic and acidic residues" evidence="1">
    <location>
        <begin position="209"/>
        <end position="221"/>
    </location>
</feature>
<sequence length="311" mass="35575">MDMGTADLSNYDLLCNNIHVHRNYKEQMIPICNKYLRFLDTSITWGGLFTNIDVSLLLNYWLYDKLILIYGDKSDGKIETGFSALQGIWDTFDSSRRENSYYKKCKPEPNLVNHDDWVNRKKLYDYYVDFDTLFKTSTIYGDLCEEYYQKIKEMISVCAYFKEKCSKPETYSCPDKYNKCEDKNLETELKELPCHSKIIGRTVSTSDDGSSHHLKGPEGRTQDLATEAGTQLGSGDTGIQEKVTNSVLGAAPVLLTATALYRYTPLGPWIRGLRGGRTNNMNPMDTFSHYTQETGDMFSDDPASYISYQPM</sequence>
<dbReference type="Proteomes" id="UP000053776">
    <property type="component" value="Unassembled WGS sequence"/>
</dbReference>
<evidence type="ECO:0000313" key="3">
    <source>
        <dbReference type="Proteomes" id="UP000053776"/>
    </source>
</evidence>
<dbReference type="EMBL" id="KQ235001">
    <property type="protein sequence ID" value="KMZ95117.1"/>
    <property type="molecule type" value="Genomic_DNA"/>
</dbReference>
<dbReference type="AlphaFoldDB" id="A0A0J9TK25"/>
<evidence type="ECO:0008006" key="4">
    <source>
        <dbReference type="Google" id="ProtNLM"/>
    </source>
</evidence>
<name>A0A0J9TK25_PLAVI</name>
<accession>A0A0J9TK25</accession>
<evidence type="ECO:0000313" key="2">
    <source>
        <dbReference type="EMBL" id="KMZ95117.1"/>
    </source>
</evidence>
<gene>
    <name evidence="2" type="ORF">PVMG_05946</name>
</gene>
<evidence type="ECO:0000256" key="1">
    <source>
        <dbReference type="SAM" id="MobiDB-lite"/>
    </source>
</evidence>
<feature type="region of interest" description="Disordered" evidence="1">
    <location>
        <begin position="203"/>
        <end position="222"/>
    </location>
</feature>